<protein>
    <recommendedName>
        <fullName evidence="7">Exocyst complex component Sec3 PIP2-binding N-terminal domain-containing protein</fullName>
    </recommendedName>
</protein>
<keyword evidence="2" id="KW-0813">Transport</keyword>
<name>A0A388M282_CHABU</name>
<comment type="caution">
    <text evidence="8">The sequence shown here is derived from an EMBL/GenBank/DDBJ whole genome shotgun (WGS) entry which is preliminary data.</text>
</comment>
<gene>
    <name evidence="8" type="ORF">CBR_g48206</name>
</gene>
<dbReference type="GO" id="GO:0005546">
    <property type="term" value="F:phosphatidylinositol-4,5-bisphosphate binding"/>
    <property type="evidence" value="ECO:0007669"/>
    <property type="project" value="TreeGrafter"/>
</dbReference>
<dbReference type="Proteomes" id="UP000265515">
    <property type="component" value="Unassembled WGS sequence"/>
</dbReference>
<dbReference type="Pfam" id="PF09763">
    <property type="entry name" value="Sec3_CC"/>
    <property type="match status" value="1"/>
</dbReference>
<dbReference type="PANTHER" id="PTHR16092">
    <property type="entry name" value="SEC3/SYNTAXIN-RELATED"/>
    <property type="match status" value="1"/>
</dbReference>
<dbReference type="EMBL" id="BFEA01000688">
    <property type="protein sequence ID" value="GBG88674.1"/>
    <property type="molecule type" value="Genomic_DNA"/>
</dbReference>
<dbReference type="GO" id="GO:0000145">
    <property type="term" value="C:exocyst"/>
    <property type="evidence" value="ECO:0007669"/>
    <property type="project" value="InterPro"/>
</dbReference>
<evidence type="ECO:0000256" key="3">
    <source>
        <dbReference type="ARBA" id="ARBA00022483"/>
    </source>
</evidence>
<keyword evidence="3" id="KW-0268">Exocytosis</keyword>
<evidence type="ECO:0000256" key="4">
    <source>
        <dbReference type="ARBA" id="ARBA00023054"/>
    </source>
</evidence>
<dbReference type="STRING" id="69332.A0A388M282"/>
<comment type="similarity">
    <text evidence="1">Belongs to the SEC3 family.</text>
</comment>
<dbReference type="InterPro" id="IPR019160">
    <property type="entry name" value="Sec3_CC"/>
</dbReference>
<dbReference type="InterPro" id="IPR028258">
    <property type="entry name" value="Sec3-PIP2_bind"/>
</dbReference>
<evidence type="ECO:0000259" key="7">
    <source>
        <dbReference type="SMART" id="SM01313"/>
    </source>
</evidence>
<dbReference type="GO" id="GO:0005886">
    <property type="term" value="C:plasma membrane"/>
    <property type="evidence" value="ECO:0007669"/>
    <property type="project" value="TreeGrafter"/>
</dbReference>
<dbReference type="AlphaFoldDB" id="A0A388M282"/>
<evidence type="ECO:0000313" key="8">
    <source>
        <dbReference type="EMBL" id="GBG88674.1"/>
    </source>
</evidence>
<accession>A0A388M282</accession>
<dbReference type="PANTHER" id="PTHR16092:SF14">
    <property type="entry name" value="EXOCYST COMPLEX COMPONENT 1 ISOFORM X1"/>
    <property type="match status" value="1"/>
</dbReference>
<dbReference type="Pfam" id="PF20654">
    <property type="entry name" value="Sec3_C-term"/>
    <property type="match status" value="1"/>
</dbReference>
<feature type="region of interest" description="Disordered" evidence="6">
    <location>
        <begin position="546"/>
        <end position="583"/>
    </location>
</feature>
<dbReference type="Gramene" id="GBG88674">
    <property type="protein sequence ID" value="GBG88674"/>
    <property type="gene ID" value="CBR_g48206"/>
</dbReference>
<dbReference type="OrthoDB" id="27109at2759"/>
<evidence type="ECO:0000256" key="5">
    <source>
        <dbReference type="SAM" id="Coils"/>
    </source>
</evidence>
<dbReference type="Pfam" id="PF15277">
    <property type="entry name" value="Sec3-PIP2_bind"/>
    <property type="match status" value="1"/>
</dbReference>
<evidence type="ECO:0000256" key="1">
    <source>
        <dbReference type="ARBA" id="ARBA00006518"/>
    </source>
</evidence>
<keyword evidence="4 5" id="KW-0175">Coiled coil</keyword>
<organism evidence="8 9">
    <name type="scientific">Chara braunii</name>
    <name type="common">Braun's stonewort</name>
    <dbReference type="NCBI Taxonomy" id="69332"/>
    <lineage>
        <taxon>Eukaryota</taxon>
        <taxon>Viridiplantae</taxon>
        <taxon>Streptophyta</taxon>
        <taxon>Charophyceae</taxon>
        <taxon>Charales</taxon>
        <taxon>Characeae</taxon>
        <taxon>Chara</taxon>
    </lineage>
</organism>
<feature type="domain" description="Exocyst complex component Sec3 PIP2-binding N-terminal" evidence="7">
    <location>
        <begin position="48"/>
        <end position="146"/>
    </location>
</feature>
<proteinExistence type="inferred from homology"/>
<sequence length="895" mass="100796">MMEEARGGKSIMQAVEAAFAETDSTVILGIKVSKSQAAWGGVVRKGRMTSKPRILAITAKRSATTQKFKIKMHALKPATGSGLPQMSKEYKLKHLVRVEAVEGDKSGLGFVLVFDNSKGIPAQWSCRSIEDRNGLFVTLRQLSKDHLGRVPSLVGFDLVELALWAQSNAKPLPIAGTLETARKLGEAGESVRLAENAVQVVGQHDLVSAQEEKDMEALLGTYVMGIDEAEAFSERLKRELSALEAANLHAILDNEPMVEEIIKGLENVATNVEDMDEWLHIFNIKLKHMREDIEMIERRNNMLDRQEQNTRGLLGELDKLLNKLHVPPEYASLLVESPFDEPLINTNCEAADWLVKALMQLSSFSKDPLYSQMRVVREKKAVLDNLKTMFARRAQDFLQEYFMKIVDFTPPRQQGSLPKGGPLRGGVDHSDLQWNLKSYARLIQYLKALDEASLQALRKSYASAMNHLLRREMRDTANELKNSVKVPASRATSWLESGAPNPNSSDSTSGVSDVFARMLHVFLPLFVSESMFFAAFMCFDASPAVPSSLRGGSNTTKDDDDDDDVSPMALDGSDAKPPAPTDKEVRELNSALDLLFAGMQDELIAVADWACKVDPLRCIAMLGVMDRCLISQSKEPGSFLFKMLKSLQERINQNFDRFVDEMSHSIERYDRNMKTTGVLPYFQRFEALAQRMECLVKNKSRDAVDRAYKKIVANMFEVLENIAKADPKHADVLLLENYAAFQNSTYEIAQHVPTLGEYYHRASSAYDAACQRYITAIIDHQFGKLFEFAKKIEENLLFQRTPEEISFQPNLTRADLRKLLKATLSASPGVEKLLQTMYKRMQKHISPEMLPLLWQKCKDDFLRQYESLENLISKCYPGEVLSPSCNEMRELFKTV</sequence>
<reference evidence="8 9" key="1">
    <citation type="journal article" date="2018" name="Cell">
        <title>The Chara Genome: Secondary Complexity and Implications for Plant Terrestrialization.</title>
        <authorList>
            <person name="Nishiyama T."/>
            <person name="Sakayama H."/>
            <person name="Vries J.D."/>
            <person name="Buschmann H."/>
            <person name="Saint-Marcoux D."/>
            <person name="Ullrich K.K."/>
            <person name="Haas F.B."/>
            <person name="Vanderstraeten L."/>
            <person name="Becker D."/>
            <person name="Lang D."/>
            <person name="Vosolsobe S."/>
            <person name="Rombauts S."/>
            <person name="Wilhelmsson P.K.I."/>
            <person name="Janitza P."/>
            <person name="Kern R."/>
            <person name="Heyl A."/>
            <person name="Rumpler F."/>
            <person name="Villalobos L.I.A.C."/>
            <person name="Clay J.M."/>
            <person name="Skokan R."/>
            <person name="Toyoda A."/>
            <person name="Suzuki Y."/>
            <person name="Kagoshima H."/>
            <person name="Schijlen E."/>
            <person name="Tajeshwar N."/>
            <person name="Catarino B."/>
            <person name="Hetherington A.J."/>
            <person name="Saltykova A."/>
            <person name="Bonnot C."/>
            <person name="Breuninger H."/>
            <person name="Symeonidi A."/>
            <person name="Radhakrishnan G.V."/>
            <person name="Van Nieuwerburgh F."/>
            <person name="Deforce D."/>
            <person name="Chang C."/>
            <person name="Karol K.G."/>
            <person name="Hedrich R."/>
            <person name="Ulvskov P."/>
            <person name="Glockner G."/>
            <person name="Delwiche C.F."/>
            <person name="Petrasek J."/>
            <person name="Van de Peer Y."/>
            <person name="Friml J."/>
            <person name="Beilby M."/>
            <person name="Dolan L."/>
            <person name="Kohara Y."/>
            <person name="Sugano S."/>
            <person name="Fujiyama A."/>
            <person name="Delaux P.-M."/>
            <person name="Quint M."/>
            <person name="TheiBen G."/>
            <person name="Hagemann M."/>
            <person name="Harholt J."/>
            <person name="Dunand C."/>
            <person name="Zachgo S."/>
            <person name="Langdale J."/>
            <person name="Maumus F."/>
            <person name="Straeten D.V.D."/>
            <person name="Gould S.B."/>
            <person name="Rensing S.A."/>
        </authorList>
    </citation>
    <scope>NUCLEOTIDE SEQUENCE [LARGE SCALE GENOMIC DNA]</scope>
    <source>
        <strain evidence="8 9">S276</strain>
    </source>
</reference>
<dbReference type="GO" id="GO:0006893">
    <property type="term" value="P:Golgi to plasma membrane transport"/>
    <property type="evidence" value="ECO:0007669"/>
    <property type="project" value="TreeGrafter"/>
</dbReference>
<dbReference type="OMA" id="PCVSRFQ"/>
<dbReference type="SMART" id="SM01313">
    <property type="entry name" value="Sec3-PIP2_bind"/>
    <property type="match status" value="1"/>
</dbReference>
<dbReference type="GO" id="GO:0006887">
    <property type="term" value="P:exocytosis"/>
    <property type="evidence" value="ECO:0007669"/>
    <property type="project" value="UniProtKB-KW"/>
</dbReference>
<dbReference type="InterPro" id="IPR048628">
    <property type="entry name" value="Sec3_C"/>
</dbReference>
<evidence type="ECO:0000256" key="2">
    <source>
        <dbReference type="ARBA" id="ARBA00022448"/>
    </source>
</evidence>
<keyword evidence="9" id="KW-1185">Reference proteome</keyword>
<feature type="coiled-coil region" evidence="5">
    <location>
        <begin position="286"/>
        <end position="323"/>
    </location>
</feature>
<evidence type="ECO:0000256" key="6">
    <source>
        <dbReference type="SAM" id="MobiDB-lite"/>
    </source>
</evidence>
<evidence type="ECO:0000313" key="9">
    <source>
        <dbReference type="Proteomes" id="UP000265515"/>
    </source>
</evidence>